<protein>
    <submittedName>
        <fullName evidence="2">Uncharacterized protein</fullName>
    </submittedName>
</protein>
<evidence type="ECO:0000313" key="2">
    <source>
        <dbReference type="EMBL" id="KJE97208.1"/>
    </source>
</evidence>
<evidence type="ECO:0000256" key="1">
    <source>
        <dbReference type="SAM" id="MobiDB-lite"/>
    </source>
</evidence>
<dbReference type="InParanoid" id="A0A0D2WWZ9"/>
<proteinExistence type="predicted"/>
<accession>A0A0D2WWZ9</accession>
<keyword evidence="3" id="KW-1185">Reference proteome</keyword>
<sequence>MASAYNRPMPPTPPYKRTGCLDSTVKTMTSTRVAANARELWTTGELVPHSRVMDESVLCGKIVTGFLQGYAAQAAYDQWRVEHKVELLRPLPFELRTEPPPKEMLWPVGFEASVAAFHEAMKHAEAAWEDQRSYEEAHHHASASSKPSAAAGVGSSSS</sequence>
<dbReference type="RefSeq" id="XP_004343525.1">
    <property type="nucleotide sequence ID" value="XM_004343475.2"/>
</dbReference>
<name>A0A0D2WWZ9_CAPO3</name>
<dbReference type="EMBL" id="KE346373">
    <property type="protein sequence ID" value="KJE97208.1"/>
    <property type="molecule type" value="Genomic_DNA"/>
</dbReference>
<dbReference type="AlphaFoldDB" id="A0A0D2WWZ9"/>
<reference evidence="3" key="1">
    <citation type="submission" date="2011-02" db="EMBL/GenBank/DDBJ databases">
        <title>The Genome Sequence of Capsaspora owczarzaki ATCC 30864.</title>
        <authorList>
            <person name="Russ C."/>
            <person name="Cuomo C."/>
            <person name="Burger G."/>
            <person name="Gray M.W."/>
            <person name="Holland P.W.H."/>
            <person name="King N."/>
            <person name="Lang F.B.F."/>
            <person name="Roger A.J."/>
            <person name="Ruiz-Trillo I."/>
            <person name="Young S.K."/>
            <person name="Zeng Q."/>
            <person name="Gargeya S."/>
            <person name="Alvarado L."/>
            <person name="Berlin A."/>
            <person name="Chapman S.B."/>
            <person name="Chen Z."/>
            <person name="Freedman E."/>
            <person name="Gellesch M."/>
            <person name="Goldberg J."/>
            <person name="Griggs A."/>
            <person name="Gujja S."/>
            <person name="Heilman E."/>
            <person name="Heiman D."/>
            <person name="Howarth C."/>
            <person name="Mehta T."/>
            <person name="Neiman D."/>
            <person name="Pearson M."/>
            <person name="Roberts A."/>
            <person name="Saif S."/>
            <person name="Shea T."/>
            <person name="Shenoy N."/>
            <person name="Sisk P."/>
            <person name="Stolte C."/>
            <person name="Sykes S."/>
            <person name="White J."/>
            <person name="Yandava C."/>
            <person name="Haas B."/>
            <person name="Nusbaum C."/>
            <person name="Birren B."/>
        </authorList>
    </citation>
    <scope>NUCLEOTIDE SEQUENCE</scope>
    <source>
        <strain evidence="3">ATCC 30864</strain>
    </source>
</reference>
<dbReference type="Proteomes" id="UP000008743">
    <property type="component" value="Unassembled WGS sequence"/>
</dbReference>
<organism evidence="2 3">
    <name type="scientific">Capsaspora owczarzaki (strain ATCC 30864)</name>
    <dbReference type="NCBI Taxonomy" id="595528"/>
    <lineage>
        <taxon>Eukaryota</taxon>
        <taxon>Filasterea</taxon>
        <taxon>Capsaspora</taxon>
    </lineage>
</organism>
<gene>
    <name evidence="2" type="ORF">CAOG_007651</name>
</gene>
<feature type="region of interest" description="Disordered" evidence="1">
    <location>
        <begin position="128"/>
        <end position="158"/>
    </location>
</feature>
<evidence type="ECO:0000313" key="3">
    <source>
        <dbReference type="Proteomes" id="UP000008743"/>
    </source>
</evidence>
<feature type="compositionally biased region" description="Basic and acidic residues" evidence="1">
    <location>
        <begin position="128"/>
        <end position="139"/>
    </location>
</feature>
<feature type="compositionally biased region" description="Low complexity" evidence="1">
    <location>
        <begin position="142"/>
        <end position="158"/>
    </location>
</feature>